<gene>
    <name evidence="2" type="ORF">ACFQ63_32095</name>
</gene>
<reference evidence="2 3" key="1">
    <citation type="submission" date="2024-09" db="EMBL/GenBank/DDBJ databases">
        <title>The Natural Products Discovery Center: Release of the First 8490 Sequenced Strains for Exploring Actinobacteria Biosynthetic Diversity.</title>
        <authorList>
            <person name="Kalkreuter E."/>
            <person name="Kautsar S.A."/>
            <person name="Yang D."/>
            <person name="Bader C.D."/>
            <person name="Teijaro C.N."/>
            <person name="Fluegel L."/>
            <person name="Davis C.M."/>
            <person name="Simpson J.R."/>
            <person name="Lauterbach L."/>
            <person name="Steele A.D."/>
            <person name="Gui C."/>
            <person name="Meng S."/>
            <person name="Li G."/>
            <person name="Viehrig K."/>
            <person name="Ye F."/>
            <person name="Su P."/>
            <person name="Kiefer A.F."/>
            <person name="Nichols A."/>
            <person name="Cepeda A.J."/>
            <person name="Yan W."/>
            <person name="Fan B."/>
            <person name="Jiang Y."/>
            <person name="Adhikari A."/>
            <person name="Zheng C.-J."/>
            <person name="Schuster L."/>
            <person name="Cowan T.M."/>
            <person name="Smanski M.J."/>
            <person name="Chevrette M.G."/>
            <person name="De Carvalho L.P.S."/>
            <person name="Shen B."/>
        </authorList>
    </citation>
    <scope>NUCLEOTIDE SEQUENCE [LARGE SCALE GENOMIC DNA]</scope>
    <source>
        <strain evidence="2 3">NPDC056472</strain>
    </source>
</reference>
<sequence length="388" mass="39825">MTTEQTATEQTAVEQAMTEQAAAEQTAAERTTTDPSTAGLPTADLPMTDLPTTGLPTTDLPTTGLPTTDPSTTGPAAARPAAADGTSGGEGDSSLARAGWHPGRDAGDAAMLAVLKTAGMGPWSLFPAAERAVREFHGLRPEPAAHGGREVAATGCVVDPQEARYAGPPLHRLADQLGTRLFPLGRTAADAPMAVDEEGRLFSLGTGGAWLHGETVRDGLLALTEGLRPVRLRGREWQWPLRAEPADLAAGVRAALVAVYVLHTHGVFDARTLRLRATTLRGIGVTVLDQDFPLRRGSLEDNAPSLVEAMEAELSALALTPASCELLLTVPAPPRTAAPTAGVDCAVTLGGPNGFALTLAAGPGASIGRPAAALDACVAAFDAWAATL</sequence>
<dbReference type="RefSeq" id="WP_386250300.1">
    <property type="nucleotide sequence ID" value="NZ_JBHTRV010000032.1"/>
</dbReference>
<comment type="caution">
    <text evidence="2">The sequence shown here is derived from an EMBL/GenBank/DDBJ whole genome shotgun (WGS) entry which is preliminary data.</text>
</comment>
<evidence type="ECO:0000256" key="1">
    <source>
        <dbReference type="SAM" id="MobiDB-lite"/>
    </source>
</evidence>
<organism evidence="2 3">
    <name type="scientific">Streptomyces wedmorensis</name>
    <dbReference type="NCBI Taxonomy" id="43759"/>
    <lineage>
        <taxon>Bacteria</taxon>
        <taxon>Bacillati</taxon>
        <taxon>Actinomycetota</taxon>
        <taxon>Actinomycetes</taxon>
        <taxon>Kitasatosporales</taxon>
        <taxon>Streptomycetaceae</taxon>
        <taxon>Streptomyces</taxon>
    </lineage>
</organism>
<feature type="compositionally biased region" description="Low complexity" evidence="1">
    <location>
        <begin position="44"/>
        <end position="85"/>
    </location>
</feature>
<dbReference type="Proteomes" id="UP001600424">
    <property type="component" value="Unassembled WGS sequence"/>
</dbReference>
<evidence type="ECO:0000313" key="2">
    <source>
        <dbReference type="EMBL" id="MFE5984327.1"/>
    </source>
</evidence>
<dbReference type="EMBL" id="JBHTRV010000032">
    <property type="protein sequence ID" value="MFE5984327.1"/>
    <property type="molecule type" value="Genomic_DNA"/>
</dbReference>
<accession>A0ABW6J4P1</accession>
<evidence type="ECO:0000313" key="3">
    <source>
        <dbReference type="Proteomes" id="UP001600424"/>
    </source>
</evidence>
<dbReference type="Pfam" id="PF14433">
    <property type="entry name" value="SUKH-3"/>
    <property type="match status" value="1"/>
</dbReference>
<protein>
    <submittedName>
        <fullName evidence="2">SUKH-3 domain-containing protein</fullName>
    </submittedName>
</protein>
<keyword evidence="3" id="KW-1185">Reference proteome</keyword>
<feature type="region of interest" description="Disordered" evidence="1">
    <location>
        <begin position="1"/>
        <end position="102"/>
    </location>
</feature>
<dbReference type="InterPro" id="IPR025850">
    <property type="entry name" value="SUKH-3"/>
</dbReference>
<name>A0ABW6J4P1_STRWE</name>
<feature type="compositionally biased region" description="Low complexity" evidence="1">
    <location>
        <begin position="1"/>
        <end position="30"/>
    </location>
</feature>
<proteinExistence type="predicted"/>